<dbReference type="Pfam" id="PF01341">
    <property type="entry name" value="Glyco_hydro_6"/>
    <property type="match status" value="1"/>
</dbReference>
<dbReference type="InterPro" id="IPR016288">
    <property type="entry name" value="Beta_cellobiohydrolase"/>
</dbReference>
<feature type="binding site" evidence="9">
    <location>
        <position position="471"/>
    </location>
    <ligand>
        <name>substrate</name>
    </ligand>
</feature>
<gene>
    <name evidence="14" type="ORF">CYFUS_008634</name>
</gene>
<sequence>MNLRRTTFRPFLATALTLASALVSACIQEPEPLTGEESPTESASQTAALTELIVNGNFNAGSTAPWWNGANTQSRVENAQWRIDVTTGTANAWDAIVGQSGIALASGQGYTLSFTASASAAGTLVTTVQTEVAPYTATLNQQVTVDATPRRYSFPFTSSLSTGQGQVTFQLGGPAARTLRFDDISLTTGTGGGTDGGTGGGTDGGTGGGSGPIAMTNGFYVDPNSNPAAWAKANSGDSRAASIQSAIASKPMARWFGNWNSDITSAVSSYVGAAATAGKLPVLVAYNIPGRDCGGYSSGGAGSPEAYRTWISGLASGIGTRPAIVLIEPDSVAQLDCLPDDANRQTRLELLRYATEQLRTRAPNTWAYLDAGNARWIAADTMAQRLHSAGVSNIRGFVSNISNFYTTAESISYGNAVSAALSSRYGYSKPFTVDTSRNGNGSNGEWCNPAGRKLGTPSQVGGGAELLLWVKIPGDSDGTCGTAPGIPAGQFSPDLAIRLINGT</sequence>
<dbReference type="InterPro" id="IPR003305">
    <property type="entry name" value="CenC_carb-bd"/>
</dbReference>
<evidence type="ECO:0000313" key="15">
    <source>
        <dbReference type="Proteomes" id="UP000217257"/>
    </source>
</evidence>
<dbReference type="EC" id="3.2.1.-" evidence="11"/>
<accession>A0A250JGY7</accession>
<evidence type="ECO:0000256" key="10">
    <source>
        <dbReference type="PROSITE-ProRule" id="PRU10056"/>
    </source>
</evidence>
<dbReference type="RefSeq" id="WP_095990604.1">
    <property type="nucleotide sequence ID" value="NZ_CP022098.1"/>
</dbReference>
<evidence type="ECO:0000256" key="4">
    <source>
        <dbReference type="ARBA" id="ARBA00023157"/>
    </source>
</evidence>
<dbReference type="PIRSF" id="PIRSF001100">
    <property type="entry name" value="Beta_cellobiohydrolase"/>
    <property type="match status" value="1"/>
</dbReference>
<dbReference type="InterPro" id="IPR036434">
    <property type="entry name" value="Beta_cellobiohydrolase_sf"/>
</dbReference>
<dbReference type="PROSITE" id="PS51257">
    <property type="entry name" value="PROKAR_LIPOPROTEIN"/>
    <property type="match status" value="1"/>
</dbReference>
<evidence type="ECO:0000256" key="5">
    <source>
        <dbReference type="ARBA" id="ARBA00023277"/>
    </source>
</evidence>
<organism evidence="14 15">
    <name type="scientific">Cystobacter fuscus</name>
    <dbReference type="NCBI Taxonomy" id="43"/>
    <lineage>
        <taxon>Bacteria</taxon>
        <taxon>Pseudomonadati</taxon>
        <taxon>Myxococcota</taxon>
        <taxon>Myxococcia</taxon>
        <taxon>Myxococcales</taxon>
        <taxon>Cystobacterineae</taxon>
        <taxon>Archangiaceae</taxon>
        <taxon>Cystobacter</taxon>
    </lineage>
</organism>
<dbReference type="GO" id="GO:0030245">
    <property type="term" value="P:cellulose catabolic process"/>
    <property type="evidence" value="ECO:0007669"/>
    <property type="project" value="UniProtKB-KW"/>
</dbReference>
<dbReference type="PANTHER" id="PTHR34876:SF4">
    <property type="entry name" value="1,4-BETA-D-GLUCAN CELLOBIOHYDROLASE C-RELATED"/>
    <property type="match status" value="1"/>
</dbReference>
<dbReference type="PROSITE" id="PS00655">
    <property type="entry name" value="GLYCOSYL_HYDROL_F6_1"/>
    <property type="match status" value="1"/>
</dbReference>
<feature type="active site" description="Proton acceptor" evidence="8">
    <location>
        <position position="477"/>
    </location>
</feature>
<feature type="compositionally biased region" description="Gly residues" evidence="12">
    <location>
        <begin position="189"/>
        <end position="209"/>
    </location>
</feature>
<evidence type="ECO:0000256" key="7">
    <source>
        <dbReference type="ARBA" id="ARBA00023326"/>
    </source>
</evidence>
<feature type="domain" description="CBM-cenC" evidence="13">
    <location>
        <begin position="51"/>
        <end position="174"/>
    </location>
</feature>
<dbReference type="SUPFAM" id="SSF49785">
    <property type="entry name" value="Galactose-binding domain-like"/>
    <property type="match status" value="1"/>
</dbReference>
<dbReference type="PRINTS" id="PR00733">
    <property type="entry name" value="GLHYDRLASE6"/>
</dbReference>
<dbReference type="InterPro" id="IPR008979">
    <property type="entry name" value="Galactose-bd-like_sf"/>
</dbReference>
<dbReference type="Proteomes" id="UP000217257">
    <property type="component" value="Chromosome"/>
</dbReference>
<evidence type="ECO:0000256" key="6">
    <source>
        <dbReference type="ARBA" id="ARBA00023295"/>
    </source>
</evidence>
<keyword evidence="2 11" id="KW-0378">Hydrolase</keyword>
<evidence type="ECO:0000256" key="9">
    <source>
        <dbReference type="PIRSR" id="PIRSR001100-2"/>
    </source>
</evidence>
<evidence type="ECO:0000256" key="8">
    <source>
        <dbReference type="PIRSR" id="PIRSR001100-1"/>
    </source>
</evidence>
<dbReference type="InterPro" id="IPR001524">
    <property type="entry name" value="Glyco_hydro_6_CS"/>
</dbReference>
<proteinExistence type="inferred from homology"/>
<feature type="region of interest" description="Disordered" evidence="12">
    <location>
        <begin position="188"/>
        <end position="209"/>
    </location>
</feature>
<feature type="binding site" evidence="9">
    <location>
        <position position="403"/>
    </location>
    <ligand>
        <name>substrate</name>
    </ligand>
</feature>
<feature type="signal peptide" evidence="11">
    <location>
        <begin position="1"/>
        <end position="25"/>
    </location>
</feature>
<evidence type="ECO:0000256" key="3">
    <source>
        <dbReference type="ARBA" id="ARBA00023001"/>
    </source>
</evidence>
<comment type="similarity">
    <text evidence="11">Belongs to the glycosyl hydrolase family 6.</text>
</comment>
<dbReference type="EMBL" id="CP022098">
    <property type="protein sequence ID" value="ATB43154.1"/>
    <property type="molecule type" value="Genomic_DNA"/>
</dbReference>
<feature type="active site" description="Proton donor" evidence="8">
    <location>
        <position position="330"/>
    </location>
</feature>
<name>A0A250JGY7_9BACT</name>
<keyword evidence="5 11" id="KW-0119">Carbohydrate metabolism</keyword>
<evidence type="ECO:0000256" key="12">
    <source>
        <dbReference type="SAM" id="MobiDB-lite"/>
    </source>
</evidence>
<keyword evidence="4" id="KW-1015">Disulfide bond</keyword>
<keyword evidence="3 11" id="KW-0136">Cellulose degradation</keyword>
<dbReference type="SUPFAM" id="SSF51989">
    <property type="entry name" value="Glycosyl hydrolases family 6, cellulases"/>
    <property type="match status" value="1"/>
</dbReference>
<dbReference type="GO" id="GO:0004553">
    <property type="term" value="F:hydrolase activity, hydrolyzing O-glycosyl compounds"/>
    <property type="evidence" value="ECO:0007669"/>
    <property type="project" value="InterPro"/>
</dbReference>
<evidence type="ECO:0000256" key="2">
    <source>
        <dbReference type="ARBA" id="ARBA00022801"/>
    </source>
</evidence>
<dbReference type="Pfam" id="PF02018">
    <property type="entry name" value="CBM_4_9"/>
    <property type="match status" value="1"/>
</dbReference>
<keyword evidence="6 11" id="KW-0326">Glycosidase</keyword>
<dbReference type="Gene3D" id="2.60.120.260">
    <property type="entry name" value="Galactose-binding domain-like"/>
    <property type="match status" value="1"/>
</dbReference>
<protein>
    <recommendedName>
        <fullName evidence="11">Glucanase</fullName>
        <ecNumber evidence="11">3.2.1.-</ecNumber>
    </recommendedName>
</protein>
<keyword evidence="7 11" id="KW-0624">Polysaccharide degradation</keyword>
<keyword evidence="1 11" id="KW-0732">Signal</keyword>
<feature type="binding site" evidence="9">
    <location>
        <position position="376"/>
    </location>
    <ligand>
        <name>substrate</name>
    </ligand>
</feature>
<feature type="binding site" evidence="9">
    <location>
        <position position="446"/>
    </location>
    <ligand>
        <name>substrate</name>
    </ligand>
</feature>
<feature type="binding site" evidence="9">
    <location>
        <position position="255"/>
    </location>
    <ligand>
        <name>substrate</name>
    </ligand>
</feature>
<feature type="chain" id="PRO_5011811952" description="Glucanase" evidence="11">
    <location>
        <begin position="26"/>
        <end position="503"/>
    </location>
</feature>
<reference evidence="14 15" key="1">
    <citation type="submission" date="2017-06" db="EMBL/GenBank/DDBJ databases">
        <title>Sequencing and comparative analysis of myxobacterial genomes.</title>
        <authorList>
            <person name="Rupp O."/>
            <person name="Goesmann A."/>
            <person name="Sogaard-Andersen L."/>
        </authorList>
    </citation>
    <scope>NUCLEOTIDE SEQUENCE [LARGE SCALE GENOMIC DNA]</scope>
    <source>
        <strain evidence="14 15">DSM 52655</strain>
    </source>
</reference>
<feature type="active site" evidence="10">
    <location>
        <position position="292"/>
    </location>
</feature>
<evidence type="ECO:0000256" key="11">
    <source>
        <dbReference type="RuleBase" id="RU361186"/>
    </source>
</evidence>
<evidence type="ECO:0000259" key="13">
    <source>
        <dbReference type="Pfam" id="PF02018"/>
    </source>
</evidence>
<evidence type="ECO:0000256" key="1">
    <source>
        <dbReference type="ARBA" id="ARBA00022729"/>
    </source>
</evidence>
<dbReference type="KEGG" id="cfus:CYFUS_008634"/>
<dbReference type="AlphaFoldDB" id="A0A250JGY7"/>
<dbReference type="PANTHER" id="PTHR34876">
    <property type="match status" value="1"/>
</dbReference>
<evidence type="ECO:0000313" key="14">
    <source>
        <dbReference type="EMBL" id="ATB43154.1"/>
    </source>
</evidence>
<dbReference type="Gene3D" id="3.20.20.40">
    <property type="entry name" value="1, 4-beta cellobiohydrolase"/>
    <property type="match status" value="1"/>
</dbReference>